<reference evidence="3" key="1">
    <citation type="submission" date="2016-10" db="EMBL/GenBank/DDBJ databases">
        <authorList>
            <person name="Varghese N."/>
            <person name="Submissions S."/>
        </authorList>
    </citation>
    <scope>NUCLEOTIDE SEQUENCE [LARGE SCALE GENOMIC DNA]</scope>
    <source>
        <strain evidence="3">LMG 25967</strain>
    </source>
</reference>
<feature type="region of interest" description="Disordered" evidence="1">
    <location>
        <begin position="1"/>
        <end position="62"/>
    </location>
</feature>
<protein>
    <submittedName>
        <fullName evidence="2">Uncharacterized protein</fullName>
    </submittedName>
</protein>
<organism evidence="2 3">
    <name type="scientific">Pseudomonas linyingensis</name>
    <dbReference type="NCBI Taxonomy" id="915471"/>
    <lineage>
        <taxon>Bacteria</taxon>
        <taxon>Pseudomonadati</taxon>
        <taxon>Pseudomonadota</taxon>
        <taxon>Gammaproteobacteria</taxon>
        <taxon>Pseudomonadales</taxon>
        <taxon>Pseudomonadaceae</taxon>
        <taxon>Pseudomonas</taxon>
    </lineage>
</organism>
<dbReference type="EMBL" id="FNZE01000009">
    <property type="protein sequence ID" value="SEJ46672.1"/>
    <property type="molecule type" value="Genomic_DNA"/>
</dbReference>
<keyword evidence="3" id="KW-1185">Reference proteome</keyword>
<proteinExistence type="predicted"/>
<dbReference type="Proteomes" id="UP000242930">
    <property type="component" value="Unassembled WGS sequence"/>
</dbReference>
<gene>
    <name evidence="2" type="ORF">SAMN05216201_10985</name>
</gene>
<name>A0A1H6ZAK7_9PSED</name>
<dbReference type="STRING" id="915471.SAMN05216201_10985"/>
<dbReference type="OrthoDB" id="6181751at2"/>
<dbReference type="AlphaFoldDB" id="A0A1H6ZAK7"/>
<accession>A0A1H6ZAK7</accession>
<evidence type="ECO:0000313" key="2">
    <source>
        <dbReference type="EMBL" id="SEJ46672.1"/>
    </source>
</evidence>
<evidence type="ECO:0000256" key="1">
    <source>
        <dbReference type="SAM" id="MobiDB-lite"/>
    </source>
</evidence>
<dbReference type="RefSeq" id="WP_090311368.1">
    <property type="nucleotide sequence ID" value="NZ_FNZE01000009.1"/>
</dbReference>
<sequence length="304" mass="33161">MLPRSVQDQIDAAQRLQSQLNKPAEAENPADQATPEAKPQDAAPVDTAQSAEPTPPAQAETRDAAYWRHRFDVIQGKYNVEVPALRKEIDTLKQQIAAAPSAQQGSAVQRAQEAMADLTPEEIDEFGPDLVNLIKRVAGSAAAAQASKADQGDLQTIKSELSQLREEKQQDAEARFWATLEEQVPNFRAINANPDFLAWLTEIDPMSGAARQQLLASAQHSLDPYRVATIFRSFAGAAPKKTTIPDELVQPRQSRAAPAEPSAAKVWTRGEISQFYRDKASMPADKAAALEADIFSAQAQGRIR</sequence>
<evidence type="ECO:0000313" key="3">
    <source>
        <dbReference type="Proteomes" id="UP000242930"/>
    </source>
</evidence>